<reference evidence="1" key="1">
    <citation type="submission" date="2020-05" db="EMBL/GenBank/DDBJ databases">
        <authorList>
            <person name="Chiriac C."/>
            <person name="Salcher M."/>
            <person name="Ghai R."/>
            <person name="Kavagutti S V."/>
        </authorList>
    </citation>
    <scope>NUCLEOTIDE SEQUENCE</scope>
</reference>
<organism evidence="1">
    <name type="scientific">uncultured Caudovirales phage</name>
    <dbReference type="NCBI Taxonomy" id="2100421"/>
    <lineage>
        <taxon>Viruses</taxon>
        <taxon>Duplodnaviria</taxon>
        <taxon>Heunggongvirae</taxon>
        <taxon>Uroviricota</taxon>
        <taxon>Caudoviricetes</taxon>
        <taxon>Peduoviridae</taxon>
        <taxon>Maltschvirus</taxon>
        <taxon>Maltschvirus maltsch</taxon>
    </lineage>
</organism>
<evidence type="ECO:0000313" key="1">
    <source>
        <dbReference type="EMBL" id="CAB5194621.1"/>
    </source>
</evidence>
<name>A0A6J7WBC0_9CAUD</name>
<protein>
    <submittedName>
        <fullName evidence="1">Uncharacterized protein</fullName>
    </submittedName>
</protein>
<gene>
    <name evidence="1" type="ORF">UFOVP177_24</name>
</gene>
<dbReference type="EMBL" id="LR798223">
    <property type="protein sequence ID" value="CAB5194621.1"/>
    <property type="molecule type" value="Genomic_DNA"/>
</dbReference>
<proteinExistence type="predicted"/>
<sequence length="76" mass="9052">MKKSDWAINLLRDDNFIEMMEELRGMEIAKFLNSDYKDIDTREEAYIRLRVIESIDNYIQGLADQKLIDAKKLKIL</sequence>
<accession>A0A6J7WBC0</accession>